<comment type="caution">
    <text evidence="2">The sequence shown here is derived from an EMBL/GenBank/DDBJ whole genome shotgun (WGS) entry which is preliminary data.</text>
</comment>
<accession>A0A926EEW1</accession>
<sequence>MKGKNRAMGLLMAGIIAASCTYPTGGSLYATELQQDEKSILVLEADAVEAKLEKGDTFNVFVKATYTPAQGDKRSLSDIIQYIELSGSTSKSLTAKDVQINGDNTIIIMDLVYNGTGNSVELEIGYEGMKEPATVQIPLKNATAAISAGEGLTLSQSVINVVAGEMQQITLTVKNDSKAYVESGKMKLKMKDTTSAKGIALKKKEISLSSMNKGEQKDYYVTLDVDKDVTRGIHDMVVEIEGKEHIVKLKVDSNFMPPALEVNVTNTTAFEANVAKAIQVNIKNVGHVAAKNVKLEIVPNEKVFVADGSNVRYVENIESGKVQTVPVSLIVNDTSTYNLPVEMKLSYIDDLGETQTSSQFIYLSTKGSVAQKELEITTIAEPIGLKKIGEEFNIGFKVTTPDEAKNVKISVKSSEGIVSKSKSIFIEPKLAKGQTKSYNVTFVATEPVTTGTYPIEIVAEYSLNGKEVAIKQYATVSVENEKAEEGEDKGKSKPKVIVGTYSSNPVVVKAGEEFDLEIGFLNTNKSKTVNNLKANLTVKEQGENDTGSVFTPVNASNTFFIDTLAPGQMEVKNIRLYTIPSAKPKTYEITLEMEYEDENGEAITATEHFGIPVEQVTKLEVAEVQVEYAELGMPAEMTANIYNTGKTSISNIRISTTGEGFEVQDNTLIIGALEKGSSKTYMPTIIPNQSGTLTGQIQIEYEDVTGKMQSLTHDFQVEVMESAPPMEEVPMEEVPMEEEKPAKWPILLGVAVGIGIAAGITAFIMKKRKDKLAEIDIDED</sequence>
<dbReference type="Proteomes" id="UP000655830">
    <property type="component" value="Unassembled WGS sequence"/>
</dbReference>
<keyword evidence="3" id="KW-1185">Reference proteome</keyword>
<organism evidence="2 3">
    <name type="scientific">Zhenhengia yiwuensis</name>
    <dbReference type="NCBI Taxonomy" id="2763666"/>
    <lineage>
        <taxon>Bacteria</taxon>
        <taxon>Bacillati</taxon>
        <taxon>Bacillota</taxon>
        <taxon>Clostridia</taxon>
        <taxon>Lachnospirales</taxon>
        <taxon>Lachnospiraceae</taxon>
        <taxon>Zhenhengia</taxon>
    </lineage>
</organism>
<proteinExistence type="predicted"/>
<dbReference type="PROSITE" id="PS51257">
    <property type="entry name" value="PROKAR_LIPOPROTEIN"/>
    <property type="match status" value="1"/>
</dbReference>
<evidence type="ECO:0000313" key="2">
    <source>
        <dbReference type="EMBL" id="MBC8578296.1"/>
    </source>
</evidence>
<keyword evidence="1" id="KW-1133">Transmembrane helix</keyword>
<feature type="transmembrane region" description="Helical" evidence="1">
    <location>
        <begin position="744"/>
        <end position="765"/>
    </location>
</feature>
<evidence type="ECO:0008006" key="4">
    <source>
        <dbReference type="Google" id="ProtNLM"/>
    </source>
</evidence>
<dbReference type="PANTHER" id="PTHR35902">
    <property type="entry name" value="S-LAYER DOMAIN-LIKE PROTEIN-RELATED"/>
    <property type="match status" value="1"/>
</dbReference>
<keyword evidence="1" id="KW-0812">Transmembrane</keyword>
<evidence type="ECO:0000313" key="3">
    <source>
        <dbReference type="Proteomes" id="UP000655830"/>
    </source>
</evidence>
<name>A0A926EEW1_9FIRM</name>
<gene>
    <name evidence="2" type="ORF">H8718_01900</name>
</gene>
<evidence type="ECO:0000256" key="1">
    <source>
        <dbReference type="SAM" id="Phobius"/>
    </source>
</evidence>
<keyword evidence="1" id="KW-0472">Membrane</keyword>
<dbReference type="RefSeq" id="WP_249331320.1">
    <property type="nucleotide sequence ID" value="NZ_JACRSY010000002.1"/>
</dbReference>
<dbReference type="EMBL" id="JACRSY010000002">
    <property type="protein sequence ID" value="MBC8578296.1"/>
    <property type="molecule type" value="Genomic_DNA"/>
</dbReference>
<dbReference type="AlphaFoldDB" id="A0A926EEW1"/>
<dbReference type="PANTHER" id="PTHR35902:SF3">
    <property type="entry name" value="NPCBM-ASSOCIATED, NEW3 DOMAIN OF ALPHA-GALACTOSIDASE"/>
    <property type="match status" value="1"/>
</dbReference>
<reference evidence="2" key="1">
    <citation type="submission" date="2020-08" db="EMBL/GenBank/DDBJ databases">
        <title>Genome public.</title>
        <authorList>
            <person name="Liu C."/>
            <person name="Sun Q."/>
        </authorList>
    </citation>
    <scope>NUCLEOTIDE SEQUENCE</scope>
    <source>
        <strain evidence="2">NSJ-12</strain>
    </source>
</reference>
<protein>
    <recommendedName>
        <fullName evidence="4">CARDB protein</fullName>
    </recommendedName>
</protein>